<dbReference type="GO" id="GO:0008430">
    <property type="term" value="F:selenium binding"/>
    <property type="evidence" value="ECO:0007669"/>
    <property type="project" value="UniProtKB-UniRule"/>
</dbReference>
<dbReference type="SUPFAM" id="SSF75011">
    <property type="entry name" value="3-carboxy-cis,cis-mucoante lactonizing enzyme"/>
    <property type="match status" value="1"/>
</dbReference>
<dbReference type="EMBL" id="DP000710">
    <property type="protein sequence ID" value="ACC64594.1"/>
    <property type="molecule type" value="Genomic_DNA"/>
</dbReference>
<keyword evidence="7" id="KW-0963">Cytoplasm</keyword>
<dbReference type="GO" id="GO:0005634">
    <property type="term" value="C:nucleus"/>
    <property type="evidence" value="ECO:0007669"/>
    <property type="project" value="UniProtKB-SubCell"/>
</dbReference>
<accession>B2KI67</accession>
<dbReference type="PANTHER" id="PTHR23300">
    <property type="entry name" value="METHANETHIOL OXIDASE"/>
    <property type="match status" value="1"/>
</dbReference>
<gene>
    <name evidence="8" type="primary">SELENBP1_2</name>
</gene>
<keyword evidence="7" id="KW-0539">Nucleus</keyword>
<dbReference type="GO" id="GO:0005829">
    <property type="term" value="C:cytosol"/>
    <property type="evidence" value="ECO:0007669"/>
    <property type="project" value="UniProtKB-SubCell"/>
</dbReference>
<comment type="catalytic activity">
    <reaction evidence="6 7">
        <text>methanethiol + O2 + H2O = hydrogen sulfide + formaldehyde + H2O2 + H(+)</text>
        <dbReference type="Rhea" id="RHEA:11812"/>
        <dbReference type="ChEBI" id="CHEBI:15377"/>
        <dbReference type="ChEBI" id="CHEBI:15378"/>
        <dbReference type="ChEBI" id="CHEBI:15379"/>
        <dbReference type="ChEBI" id="CHEBI:16007"/>
        <dbReference type="ChEBI" id="CHEBI:16240"/>
        <dbReference type="ChEBI" id="CHEBI:16842"/>
        <dbReference type="ChEBI" id="CHEBI:29919"/>
        <dbReference type="EC" id="1.8.3.4"/>
    </reaction>
</comment>
<evidence type="ECO:0000313" key="8">
    <source>
        <dbReference type="EMBL" id="ACC64594.1"/>
    </source>
</evidence>
<evidence type="ECO:0000256" key="6">
    <source>
        <dbReference type="ARBA" id="ARBA00047539"/>
    </source>
</evidence>
<keyword evidence="7" id="KW-0813">Transport</keyword>
<dbReference type="GO" id="GO:0016020">
    <property type="term" value="C:membrane"/>
    <property type="evidence" value="ECO:0007669"/>
    <property type="project" value="UniProtKB-SubCell"/>
</dbReference>
<dbReference type="Pfam" id="PF05694">
    <property type="entry name" value="SBP56"/>
    <property type="match status" value="1"/>
</dbReference>
<comment type="similarity">
    <text evidence="2 7">Belongs to the selenium-binding protein family.</text>
</comment>
<keyword evidence="7" id="KW-0007">Acetylation</keyword>
<evidence type="ECO:0000256" key="1">
    <source>
        <dbReference type="ARBA" id="ARBA00005177"/>
    </source>
</evidence>
<evidence type="ECO:0000256" key="7">
    <source>
        <dbReference type="RuleBase" id="RU369071"/>
    </source>
</evidence>
<comment type="subcellular location">
    <subcellularLocation>
        <location evidence="7">Nucleus</location>
    </subcellularLocation>
    <subcellularLocation>
        <location evidence="7">Cytoplasm</location>
        <location evidence="7">Cytosol</location>
    </subcellularLocation>
    <subcellularLocation>
        <location evidence="7">Membrane</location>
        <topology evidence="7">Peripheral membrane protein</topology>
    </subcellularLocation>
    <text evidence="7">May associate with Golgi membrane. May associate with the membrane of autophagosomes.</text>
</comment>
<keyword evidence="5 7" id="KW-0711">Selenium</keyword>
<organism evidence="8">
    <name type="scientific">Rhinolophus ferrumequinum</name>
    <name type="common">Greater horseshoe bat</name>
    <dbReference type="NCBI Taxonomy" id="59479"/>
    <lineage>
        <taxon>Eukaryota</taxon>
        <taxon>Metazoa</taxon>
        <taxon>Chordata</taxon>
        <taxon>Craniata</taxon>
        <taxon>Vertebrata</taxon>
        <taxon>Euteleostomi</taxon>
        <taxon>Mammalia</taxon>
        <taxon>Eutheria</taxon>
        <taxon>Laurasiatheria</taxon>
        <taxon>Chiroptera</taxon>
        <taxon>Yinpterochiroptera</taxon>
        <taxon>Rhinolophoidea</taxon>
        <taxon>Rhinolophidae</taxon>
        <taxon>Rhinolophinae</taxon>
        <taxon>Rhinolophus</taxon>
    </lineage>
</organism>
<keyword evidence="7" id="KW-0472">Membrane</keyword>
<dbReference type="GO" id="GO:0015031">
    <property type="term" value="P:protein transport"/>
    <property type="evidence" value="ECO:0007669"/>
    <property type="project" value="UniProtKB-UniRule"/>
</dbReference>
<comment type="subunit">
    <text evidence="7">Interacts with USP33.</text>
</comment>
<evidence type="ECO:0000256" key="4">
    <source>
        <dbReference type="ARBA" id="ARBA00015601"/>
    </source>
</evidence>
<keyword evidence="7" id="KW-0560">Oxidoreductase</keyword>
<evidence type="ECO:0000256" key="5">
    <source>
        <dbReference type="ARBA" id="ARBA00023266"/>
    </source>
</evidence>
<evidence type="ECO:0000256" key="3">
    <source>
        <dbReference type="ARBA" id="ARBA00012510"/>
    </source>
</evidence>
<sequence>MISTEWAAPNVVRDGFNPADVEAGLYGSHLYVWDWQRREIVQTLPLQDGLIPLEIRFLHNPDATQGFVGCALSSTIQRFFKNEDGTWSAQKVIQVPPKKVKGWMLPEMPGLITDILLSLDDHFLYFSNWLHGDIRQYDVSDPQRPRLTGQLFLGGSIVKDGPVQVLDDQELDSQPEPLVVKGKQVAGGPQMIQLSLDGKRLYVTTSLYSAWDKQFYPDLIREGSVMLQIDVDTVKGGLTLNPNFLVDFGKEPLGPALAHELRYPGGDCSSDIWL</sequence>
<dbReference type="InterPro" id="IPR015943">
    <property type="entry name" value="WD40/YVTN_repeat-like_dom_sf"/>
</dbReference>
<protein>
    <recommendedName>
        <fullName evidence="4 7">Methanethiol oxidase</fullName>
        <shortName evidence="7">MTO</shortName>
        <ecNumber evidence="3 7">1.8.3.4</ecNumber>
    </recommendedName>
    <alternativeName>
        <fullName evidence="7">Selenium-binding protein 1</fullName>
    </alternativeName>
</protein>
<dbReference type="AlphaFoldDB" id="B2KI67"/>
<dbReference type="InterPro" id="IPR008826">
    <property type="entry name" value="Se-bd"/>
</dbReference>
<comment type="function">
    <text evidence="7">Catalyzes the oxidation of methanethiol, an organosulfur compound known to be produced in substantial amounts by gut bacteria. Selenium-binding protein which may be involved in the sensing of reactive xenobiotics in the cytoplasm. May be involved in intra-Golgi protein transport.</text>
</comment>
<dbReference type="Gene3D" id="2.130.10.10">
    <property type="entry name" value="YVTN repeat-like/Quinoprotein amine dehydrogenase"/>
    <property type="match status" value="1"/>
</dbReference>
<name>B2KI67_RHIFE</name>
<dbReference type="PANTHER" id="PTHR23300:SF0">
    <property type="entry name" value="METHANETHIOL OXIDASE"/>
    <property type="match status" value="1"/>
</dbReference>
<keyword evidence="7" id="KW-0653">Protein transport</keyword>
<reference evidence="8" key="1">
    <citation type="submission" date="2008-04" db="EMBL/GenBank/DDBJ databases">
        <title>NISC Comparative Sequencing Initiative.</title>
        <authorList>
            <person name="Antonellis A."/>
            <person name="Benjamin B."/>
            <person name="Blakesley R.W."/>
            <person name="Bouffard G.G."/>
            <person name="Brinkley C."/>
            <person name="Brooks S."/>
            <person name="Chu G."/>
            <person name="Chub I."/>
            <person name="Coleman H."/>
            <person name="Fuksenko T."/>
            <person name="Gestole M."/>
            <person name="Gregory M."/>
            <person name="Guan X."/>
            <person name="Gupta J."/>
            <person name="Gurson N."/>
            <person name="Han E."/>
            <person name="Han J."/>
            <person name="Hansen N."/>
            <person name="Hargrove A."/>
            <person name="Hines-Harris K."/>
            <person name="Ho S.-L."/>
            <person name="Hu P."/>
            <person name="Hunter G."/>
            <person name="Hurle B."/>
            <person name="Idol J.R."/>
            <person name="Johnson T."/>
            <person name="Knight E."/>
            <person name="Kwong P."/>
            <person name="Lee-Lin S.-Q."/>
            <person name="Legaspi R."/>
            <person name="Madden M."/>
            <person name="Maduro Q.L."/>
            <person name="Maduro V.B."/>
            <person name="Margulies E.H."/>
            <person name="Masiello C."/>
            <person name="Maskeri B."/>
            <person name="McDowell J."/>
            <person name="Merkulov G."/>
            <person name="Montemayor C."/>
            <person name="Mullikin J.C."/>
            <person name="Park M."/>
            <person name="Prasad A."/>
            <person name="Ramsahoye C."/>
            <person name="Reddix-Dugue N."/>
            <person name="Riebow N."/>
            <person name="Schandler K."/>
            <person name="Schueler M.G."/>
            <person name="Sison C."/>
            <person name="Smith L."/>
            <person name="Stantripop S."/>
            <person name="Thomas J.W."/>
            <person name="Thomas P.J."/>
            <person name="Tsipouri V."/>
            <person name="Young A."/>
            <person name="Green E.D."/>
        </authorList>
    </citation>
    <scope>NUCLEOTIDE SEQUENCE</scope>
</reference>
<comment type="pathway">
    <text evidence="1 7">Organosulfur degradation.</text>
</comment>
<evidence type="ECO:0000256" key="2">
    <source>
        <dbReference type="ARBA" id="ARBA00005606"/>
    </source>
</evidence>
<dbReference type="GO" id="GO:0018549">
    <property type="term" value="F:methanethiol oxidase activity"/>
    <property type="evidence" value="ECO:0007669"/>
    <property type="project" value="UniProtKB-UniRule"/>
</dbReference>
<proteinExistence type="inferred from homology"/>
<dbReference type="EC" id="1.8.3.4" evidence="3 7"/>